<dbReference type="AlphaFoldDB" id="A0A518G002"/>
<dbReference type="RefSeq" id="WP_145072708.1">
    <property type="nucleotide sequence ID" value="NZ_CP036298.1"/>
</dbReference>
<dbReference type="PROSITE" id="PS51257">
    <property type="entry name" value="PROKAR_LIPOPROTEIN"/>
    <property type="match status" value="1"/>
</dbReference>
<reference evidence="2 3" key="1">
    <citation type="submission" date="2019-02" db="EMBL/GenBank/DDBJ databases">
        <title>Deep-cultivation of Planctomycetes and their phenomic and genomic characterization uncovers novel biology.</title>
        <authorList>
            <person name="Wiegand S."/>
            <person name="Jogler M."/>
            <person name="Boedeker C."/>
            <person name="Pinto D."/>
            <person name="Vollmers J."/>
            <person name="Rivas-Marin E."/>
            <person name="Kohn T."/>
            <person name="Peeters S.H."/>
            <person name="Heuer A."/>
            <person name="Rast P."/>
            <person name="Oberbeckmann S."/>
            <person name="Bunk B."/>
            <person name="Jeske O."/>
            <person name="Meyerdierks A."/>
            <person name="Storesund J.E."/>
            <person name="Kallscheuer N."/>
            <person name="Luecker S."/>
            <person name="Lage O.M."/>
            <person name="Pohl T."/>
            <person name="Merkel B.J."/>
            <person name="Hornburger P."/>
            <person name="Mueller R.-W."/>
            <person name="Bruemmer F."/>
            <person name="Labrenz M."/>
            <person name="Spormann A.M."/>
            <person name="Op den Camp H."/>
            <person name="Overmann J."/>
            <person name="Amann R."/>
            <person name="Jetten M.S.M."/>
            <person name="Mascher T."/>
            <person name="Medema M.H."/>
            <person name="Devos D.P."/>
            <person name="Kaster A.-K."/>
            <person name="Ovreas L."/>
            <person name="Rohde M."/>
            <person name="Galperin M.Y."/>
            <person name="Jogler C."/>
        </authorList>
    </citation>
    <scope>NUCLEOTIDE SEQUENCE [LARGE SCALE GENOMIC DNA]</scope>
    <source>
        <strain evidence="2 3">Q31a</strain>
    </source>
</reference>
<name>A0A518G002_9BACT</name>
<dbReference type="EMBL" id="CP036298">
    <property type="protein sequence ID" value="QDV21938.1"/>
    <property type="molecule type" value="Genomic_DNA"/>
</dbReference>
<dbReference type="Proteomes" id="UP000318017">
    <property type="component" value="Chromosome"/>
</dbReference>
<sequence length="134" mass="14404" precursor="true">MLRFLFLVLSILTVPTLLGCGDSSGLVKVSGTVSVDGKLSDKGGITFIPVDGQSPTAGAEIIDGKYTSMVPLGESKVQIRIPKVVGTRKLYNTPDSPEQEILEEVLPPKYNNQTELILVVEGGSMQKDWDLPSE</sequence>
<accession>A0A518G002</accession>
<proteinExistence type="predicted"/>
<organism evidence="2 3">
    <name type="scientific">Aureliella helgolandensis</name>
    <dbReference type="NCBI Taxonomy" id="2527968"/>
    <lineage>
        <taxon>Bacteria</taxon>
        <taxon>Pseudomonadati</taxon>
        <taxon>Planctomycetota</taxon>
        <taxon>Planctomycetia</taxon>
        <taxon>Pirellulales</taxon>
        <taxon>Pirellulaceae</taxon>
        <taxon>Aureliella</taxon>
    </lineage>
</organism>
<evidence type="ECO:0008006" key="4">
    <source>
        <dbReference type="Google" id="ProtNLM"/>
    </source>
</evidence>
<gene>
    <name evidence="2" type="ORF">Q31a_02170</name>
</gene>
<keyword evidence="1" id="KW-0732">Signal</keyword>
<feature type="chain" id="PRO_5022175464" description="Carboxypeptidase regulatory-like domain-containing protein" evidence="1">
    <location>
        <begin position="20"/>
        <end position="134"/>
    </location>
</feature>
<evidence type="ECO:0000256" key="1">
    <source>
        <dbReference type="SAM" id="SignalP"/>
    </source>
</evidence>
<evidence type="ECO:0000313" key="2">
    <source>
        <dbReference type="EMBL" id="QDV21938.1"/>
    </source>
</evidence>
<evidence type="ECO:0000313" key="3">
    <source>
        <dbReference type="Proteomes" id="UP000318017"/>
    </source>
</evidence>
<feature type="signal peptide" evidence="1">
    <location>
        <begin position="1"/>
        <end position="19"/>
    </location>
</feature>
<keyword evidence="3" id="KW-1185">Reference proteome</keyword>
<dbReference type="KEGG" id="ahel:Q31a_02170"/>
<protein>
    <recommendedName>
        <fullName evidence="4">Carboxypeptidase regulatory-like domain-containing protein</fullName>
    </recommendedName>
</protein>
<dbReference type="OrthoDB" id="291697at2"/>